<feature type="region of interest" description="Disordered" evidence="6">
    <location>
        <begin position="469"/>
        <end position="537"/>
    </location>
</feature>
<evidence type="ECO:0000256" key="2">
    <source>
        <dbReference type="ARBA" id="ARBA00022553"/>
    </source>
</evidence>
<evidence type="ECO:0000256" key="3">
    <source>
        <dbReference type="ARBA" id="ARBA00022670"/>
    </source>
</evidence>
<accession>A0AAF0F558</accession>
<dbReference type="GO" id="GO:0005737">
    <property type="term" value="C:cytoplasm"/>
    <property type="evidence" value="ECO:0007669"/>
    <property type="project" value="TreeGrafter"/>
</dbReference>
<keyword evidence="5 8" id="KW-0378">Hydrolase</keyword>
<keyword evidence="4" id="KW-0833">Ubl conjugation pathway</keyword>
<feature type="compositionally biased region" description="Basic and acidic residues" evidence="6">
    <location>
        <begin position="58"/>
        <end position="70"/>
    </location>
</feature>
<dbReference type="PROSITE" id="PS50600">
    <property type="entry name" value="ULP_PROTEASE"/>
    <property type="match status" value="1"/>
</dbReference>
<dbReference type="GO" id="GO:0006508">
    <property type="term" value="P:proteolysis"/>
    <property type="evidence" value="ECO:0007669"/>
    <property type="project" value="UniProtKB-KW"/>
</dbReference>
<dbReference type="GO" id="GO:0070139">
    <property type="term" value="F:SUMO-specific endopeptidase activity"/>
    <property type="evidence" value="ECO:0007669"/>
    <property type="project" value="TreeGrafter"/>
</dbReference>
<dbReference type="EMBL" id="CP119959">
    <property type="protein sequence ID" value="WFD38528.1"/>
    <property type="molecule type" value="Genomic_DNA"/>
</dbReference>
<proteinExistence type="inferred from homology"/>
<dbReference type="PANTHER" id="PTHR46896:SF3">
    <property type="entry name" value="FI06413P-RELATED"/>
    <property type="match status" value="1"/>
</dbReference>
<evidence type="ECO:0000256" key="4">
    <source>
        <dbReference type="ARBA" id="ARBA00022786"/>
    </source>
</evidence>
<sequence>MERGNLYDGRERLRPGTGRAGGVDARPGREEKPARPRAPSAVQSPYRTPITPASFYGKPERGGAARKRDAPSAPSPSAKQPKMASSPPRLQHTPTRASASPAADSSPDELNLAPLPLRARMRPKDAPSTQSLAIPLYAMYLDEGWYARDARLELVSFANHFTVMLGADECCKIAMRDIFNWTIGGEEHKLFVVSVRKASLASLLRLAPGLEPEEGKAHVYFWANASSGYAAKQWDALIERVRGSVLQRPASDLGGAKAAELQRRLQASEKLPMRLPSPNALPALLHDKATIAQSKPIAVRERRSTPQSSPTPGEKKVIPLTSPPSSPEPAGTVARRSARHTPADESPSVPILRYPASGPFAVTILESDLHRLDADEFLNDTLIEFGLRYLLEQVRQRDEALASQIHVFSSFFFLKMSEFRDRAKSYEQVRKWTNKVDIFSKKYLVIPIHEHMHWYLAIVVNPSAVLSAPSDPQLRRSARNTPDVDAASASPAPSAKSATPPAGRAAGTPPPQAPRPARTPTKIVPGERRVATPERAPPPEQAYVLVLDSLGSSHGPVKTLLRDYLRLEARDKKHIDADVDLRRLGDPVHVDVDVAEQPNYCDCGLYLLHNFQCFFSDPQTYFRDALRSRKSANTKDTPPSDLWRAGDMDQRRKHWQDLLRSLSEEWSST</sequence>
<dbReference type="InterPro" id="IPR003653">
    <property type="entry name" value="Peptidase_C48_C"/>
</dbReference>
<feature type="compositionally biased region" description="Basic and acidic residues" evidence="6">
    <location>
        <begin position="1"/>
        <end position="14"/>
    </location>
</feature>
<dbReference type="Pfam" id="PF02902">
    <property type="entry name" value="Peptidase_C48"/>
    <property type="match status" value="1"/>
</dbReference>
<evidence type="ECO:0000313" key="8">
    <source>
        <dbReference type="EMBL" id="WFD38528.1"/>
    </source>
</evidence>
<gene>
    <name evidence="8" type="ORF">MJAP1_001484</name>
</gene>
<evidence type="ECO:0000259" key="7">
    <source>
        <dbReference type="PROSITE" id="PS50600"/>
    </source>
</evidence>
<dbReference type="GO" id="GO:0005634">
    <property type="term" value="C:nucleus"/>
    <property type="evidence" value="ECO:0007669"/>
    <property type="project" value="TreeGrafter"/>
</dbReference>
<evidence type="ECO:0000256" key="6">
    <source>
        <dbReference type="SAM" id="MobiDB-lite"/>
    </source>
</evidence>
<feature type="region of interest" description="Disordered" evidence="6">
    <location>
        <begin position="295"/>
        <end position="350"/>
    </location>
</feature>
<dbReference type="InterPro" id="IPR038765">
    <property type="entry name" value="Papain-like_cys_pep_sf"/>
</dbReference>
<comment type="similarity">
    <text evidence="1">Belongs to the peptidase C48 family.</text>
</comment>
<keyword evidence="3" id="KW-0645">Protease</keyword>
<evidence type="ECO:0000256" key="1">
    <source>
        <dbReference type="ARBA" id="ARBA00005234"/>
    </source>
</evidence>
<dbReference type="GO" id="GO:0016926">
    <property type="term" value="P:protein desumoylation"/>
    <property type="evidence" value="ECO:0007669"/>
    <property type="project" value="TreeGrafter"/>
</dbReference>
<dbReference type="RefSeq" id="XP_060121425.1">
    <property type="nucleotide sequence ID" value="XM_060265442.1"/>
</dbReference>
<dbReference type="Gene3D" id="3.40.395.10">
    <property type="entry name" value="Adenoviral Proteinase, Chain A"/>
    <property type="match status" value="1"/>
</dbReference>
<feature type="region of interest" description="Disordered" evidence="6">
    <location>
        <begin position="1"/>
        <end position="111"/>
    </location>
</feature>
<dbReference type="PANTHER" id="PTHR46896">
    <property type="entry name" value="SENTRIN-SPECIFIC PROTEASE"/>
    <property type="match status" value="1"/>
</dbReference>
<dbReference type="InterPro" id="IPR051947">
    <property type="entry name" value="Sentrin-specific_protease"/>
</dbReference>
<keyword evidence="2" id="KW-0597">Phosphoprotein</keyword>
<feature type="domain" description="Ubiquitin-like protease family profile" evidence="7">
    <location>
        <begin position="362"/>
        <end position="614"/>
    </location>
</feature>
<dbReference type="EC" id="3.4.22.68" evidence="8"/>
<dbReference type="Proteomes" id="UP001217754">
    <property type="component" value="Chromosome 2"/>
</dbReference>
<feature type="compositionally biased region" description="Low complexity" evidence="6">
    <location>
        <begin position="71"/>
        <end position="88"/>
    </location>
</feature>
<protein>
    <submittedName>
        <fullName evidence="8">Ulp1 peptidase</fullName>
        <ecNumber evidence="8">3.4.22.68</ecNumber>
    </submittedName>
</protein>
<feature type="compositionally biased region" description="Low complexity" evidence="6">
    <location>
        <begin position="486"/>
        <end position="507"/>
    </location>
</feature>
<evidence type="ECO:0000313" key="9">
    <source>
        <dbReference type="Proteomes" id="UP001217754"/>
    </source>
</evidence>
<organism evidence="8 9">
    <name type="scientific">Malassezia japonica</name>
    <dbReference type="NCBI Taxonomy" id="223818"/>
    <lineage>
        <taxon>Eukaryota</taxon>
        <taxon>Fungi</taxon>
        <taxon>Dikarya</taxon>
        <taxon>Basidiomycota</taxon>
        <taxon>Ustilaginomycotina</taxon>
        <taxon>Malasseziomycetes</taxon>
        <taxon>Malasseziales</taxon>
        <taxon>Malasseziaceae</taxon>
        <taxon>Malassezia</taxon>
    </lineage>
</organism>
<reference evidence="8" key="1">
    <citation type="submission" date="2023-03" db="EMBL/GenBank/DDBJ databases">
        <title>Mating type loci evolution in Malassezia.</title>
        <authorList>
            <person name="Coelho M.A."/>
        </authorList>
    </citation>
    <scope>NUCLEOTIDE SEQUENCE</scope>
    <source>
        <strain evidence="8">CBS 9431</strain>
    </source>
</reference>
<dbReference type="AlphaFoldDB" id="A0AAF0F558"/>
<dbReference type="GeneID" id="85225133"/>
<keyword evidence="9" id="KW-1185">Reference proteome</keyword>
<evidence type="ECO:0000256" key="5">
    <source>
        <dbReference type="ARBA" id="ARBA00022801"/>
    </source>
</evidence>
<dbReference type="SUPFAM" id="SSF54001">
    <property type="entry name" value="Cysteine proteinases"/>
    <property type="match status" value="1"/>
</dbReference>
<name>A0AAF0F558_9BASI</name>